<accession>A0AAD7HS64</accession>
<reference evidence="1" key="1">
    <citation type="submission" date="2023-03" db="EMBL/GenBank/DDBJ databases">
        <title>Massive genome expansion in bonnet fungi (Mycena s.s.) driven by repeated elements and novel gene families across ecological guilds.</title>
        <authorList>
            <consortium name="Lawrence Berkeley National Laboratory"/>
            <person name="Harder C.B."/>
            <person name="Miyauchi S."/>
            <person name="Viragh M."/>
            <person name="Kuo A."/>
            <person name="Thoen E."/>
            <person name="Andreopoulos B."/>
            <person name="Lu D."/>
            <person name="Skrede I."/>
            <person name="Drula E."/>
            <person name="Henrissat B."/>
            <person name="Morin E."/>
            <person name="Kohler A."/>
            <person name="Barry K."/>
            <person name="LaButti K."/>
            <person name="Morin E."/>
            <person name="Salamov A."/>
            <person name="Lipzen A."/>
            <person name="Mereny Z."/>
            <person name="Hegedus B."/>
            <person name="Baldrian P."/>
            <person name="Stursova M."/>
            <person name="Weitz H."/>
            <person name="Taylor A."/>
            <person name="Grigoriev I.V."/>
            <person name="Nagy L.G."/>
            <person name="Martin F."/>
            <person name="Kauserud H."/>
        </authorList>
    </citation>
    <scope>NUCLEOTIDE SEQUENCE</scope>
    <source>
        <strain evidence="1">CBHHK182m</strain>
    </source>
</reference>
<gene>
    <name evidence="1" type="ORF">B0H16DRAFT_270813</name>
</gene>
<dbReference type="AlphaFoldDB" id="A0AAD7HS64"/>
<keyword evidence="2" id="KW-1185">Reference proteome</keyword>
<dbReference type="Proteomes" id="UP001215598">
    <property type="component" value="Unassembled WGS sequence"/>
</dbReference>
<sequence>MPPNRRLLQLFADLMALAKFSQTRANLMPSFFPHPLRAQFSTDSLETRCIRERFNGATKPIRSSVPITNSKIRAYSAAAAILSSTSQPFFSLNSRWINLKLGSSEREYITHVSRIHSFHQHPGPILSLGRSQGAPMSRMVQCTSRMVQFYPLNINVYGIWVSFEPVFEV</sequence>
<organism evidence="1 2">
    <name type="scientific">Mycena metata</name>
    <dbReference type="NCBI Taxonomy" id="1033252"/>
    <lineage>
        <taxon>Eukaryota</taxon>
        <taxon>Fungi</taxon>
        <taxon>Dikarya</taxon>
        <taxon>Basidiomycota</taxon>
        <taxon>Agaricomycotina</taxon>
        <taxon>Agaricomycetes</taxon>
        <taxon>Agaricomycetidae</taxon>
        <taxon>Agaricales</taxon>
        <taxon>Marasmiineae</taxon>
        <taxon>Mycenaceae</taxon>
        <taxon>Mycena</taxon>
    </lineage>
</organism>
<evidence type="ECO:0000313" key="2">
    <source>
        <dbReference type="Proteomes" id="UP001215598"/>
    </source>
</evidence>
<dbReference type="EMBL" id="JARKIB010000189">
    <property type="protein sequence ID" value="KAJ7726112.1"/>
    <property type="molecule type" value="Genomic_DNA"/>
</dbReference>
<proteinExistence type="predicted"/>
<evidence type="ECO:0000313" key="1">
    <source>
        <dbReference type="EMBL" id="KAJ7726112.1"/>
    </source>
</evidence>
<comment type="caution">
    <text evidence="1">The sequence shown here is derived from an EMBL/GenBank/DDBJ whole genome shotgun (WGS) entry which is preliminary data.</text>
</comment>
<name>A0AAD7HS64_9AGAR</name>
<protein>
    <submittedName>
        <fullName evidence="1">Uncharacterized protein</fullName>
    </submittedName>
</protein>